<feature type="compositionally biased region" description="Basic and acidic residues" evidence="1">
    <location>
        <begin position="99"/>
        <end position="113"/>
    </location>
</feature>
<dbReference type="EMBL" id="JAMKFB020000011">
    <property type="protein sequence ID" value="KAL0181076.1"/>
    <property type="molecule type" value="Genomic_DNA"/>
</dbReference>
<accession>A0ABD0Q4N4</accession>
<keyword evidence="3" id="KW-1185">Reference proteome</keyword>
<feature type="compositionally biased region" description="Basic and acidic residues" evidence="1">
    <location>
        <begin position="64"/>
        <end position="91"/>
    </location>
</feature>
<gene>
    <name evidence="2" type="ORF">M9458_023482</name>
</gene>
<evidence type="ECO:0000313" key="3">
    <source>
        <dbReference type="Proteomes" id="UP001529510"/>
    </source>
</evidence>
<protein>
    <submittedName>
        <fullName evidence="2">Uncharacterized protein</fullName>
    </submittedName>
</protein>
<organism evidence="2 3">
    <name type="scientific">Cirrhinus mrigala</name>
    <name type="common">Mrigala</name>
    <dbReference type="NCBI Taxonomy" id="683832"/>
    <lineage>
        <taxon>Eukaryota</taxon>
        <taxon>Metazoa</taxon>
        <taxon>Chordata</taxon>
        <taxon>Craniata</taxon>
        <taxon>Vertebrata</taxon>
        <taxon>Euteleostomi</taxon>
        <taxon>Actinopterygii</taxon>
        <taxon>Neopterygii</taxon>
        <taxon>Teleostei</taxon>
        <taxon>Ostariophysi</taxon>
        <taxon>Cypriniformes</taxon>
        <taxon>Cyprinidae</taxon>
        <taxon>Labeoninae</taxon>
        <taxon>Labeonini</taxon>
        <taxon>Cirrhinus</taxon>
    </lineage>
</organism>
<feature type="non-terminal residue" evidence="2">
    <location>
        <position position="113"/>
    </location>
</feature>
<evidence type="ECO:0000313" key="2">
    <source>
        <dbReference type="EMBL" id="KAL0181076.1"/>
    </source>
</evidence>
<evidence type="ECO:0000256" key="1">
    <source>
        <dbReference type="SAM" id="MobiDB-lite"/>
    </source>
</evidence>
<feature type="non-terminal residue" evidence="2">
    <location>
        <position position="1"/>
    </location>
</feature>
<feature type="region of interest" description="Disordered" evidence="1">
    <location>
        <begin position="1"/>
        <end position="113"/>
    </location>
</feature>
<proteinExistence type="predicted"/>
<sequence>NATKAIKSEPSNSKPPAEEPPSAPSEPEESMSPAHISTPPRDKPARKKATKPPKPPKMPKAPKPPKEPKIKEGGKKKAKKAKESILPEKKPSSLAALESHAKDILNKMDQPKK</sequence>
<name>A0ABD0Q4N4_CIRMR</name>
<reference evidence="2 3" key="1">
    <citation type="submission" date="2024-05" db="EMBL/GenBank/DDBJ databases">
        <title>Genome sequencing and assembly of Indian major carp, Cirrhinus mrigala (Hamilton, 1822).</title>
        <authorList>
            <person name="Mohindra V."/>
            <person name="Chowdhury L.M."/>
            <person name="Lal K."/>
            <person name="Jena J.K."/>
        </authorList>
    </citation>
    <scope>NUCLEOTIDE SEQUENCE [LARGE SCALE GENOMIC DNA]</scope>
    <source>
        <strain evidence="2">CM1030</strain>
        <tissue evidence="2">Blood</tissue>
    </source>
</reference>
<dbReference type="Proteomes" id="UP001529510">
    <property type="component" value="Unassembled WGS sequence"/>
</dbReference>
<feature type="compositionally biased region" description="Pro residues" evidence="1">
    <location>
        <begin position="52"/>
        <end position="62"/>
    </location>
</feature>
<dbReference type="AlphaFoldDB" id="A0ABD0Q4N4"/>
<comment type="caution">
    <text evidence="2">The sequence shown here is derived from an EMBL/GenBank/DDBJ whole genome shotgun (WGS) entry which is preliminary data.</text>
</comment>